<feature type="transmembrane region" description="Helical" evidence="6">
    <location>
        <begin position="143"/>
        <end position="159"/>
    </location>
</feature>
<dbReference type="GO" id="GO:0022857">
    <property type="term" value="F:transmembrane transporter activity"/>
    <property type="evidence" value="ECO:0007669"/>
    <property type="project" value="InterPro"/>
</dbReference>
<gene>
    <name evidence="7" type="ORF">SAMN05660330_02137</name>
</gene>
<proteinExistence type="predicted"/>
<dbReference type="RefSeq" id="WP_092222625.1">
    <property type="nucleotide sequence ID" value="NZ_FNJI01000013.1"/>
</dbReference>
<dbReference type="PANTHER" id="PTHR43370">
    <property type="entry name" value="SUGAR ABC TRANSPORTER INTEGRAL MEMBRANE PROTEIN-RELATED"/>
    <property type="match status" value="1"/>
</dbReference>
<feature type="transmembrane region" description="Helical" evidence="6">
    <location>
        <begin position="62"/>
        <end position="87"/>
    </location>
</feature>
<keyword evidence="5 6" id="KW-0472">Membrane</keyword>
<feature type="transmembrane region" description="Helical" evidence="6">
    <location>
        <begin position="35"/>
        <end position="55"/>
    </location>
</feature>
<evidence type="ECO:0000256" key="1">
    <source>
        <dbReference type="ARBA" id="ARBA00004651"/>
    </source>
</evidence>
<feature type="transmembrane region" description="Helical" evidence="6">
    <location>
        <begin position="190"/>
        <end position="212"/>
    </location>
</feature>
<dbReference type="EMBL" id="FNJI01000013">
    <property type="protein sequence ID" value="SDP22458.1"/>
    <property type="molecule type" value="Genomic_DNA"/>
</dbReference>
<dbReference type="AlphaFoldDB" id="A0A1H0R0C6"/>
<dbReference type="PANTHER" id="PTHR43370:SF2">
    <property type="entry name" value="ABC TRANSPORTER PERMEASE PROTEIN"/>
    <property type="match status" value="1"/>
</dbReference>
<comment type="subcellular location">
    <subcellularLocation>
        <location evidence="1">Cell membrane</location>
        <topology evidence="1">Multi-pass membrane protein</topology>
    </subcellularLocation>
</comment>
<protein>
    <submittedName>
        <fullName evidence="7">Nucleoside ABC transporter membrane protein</fullName>
    </submittedName>
</protein>
<evidence type="ECO:0000313" key="8">
    <source>
        <dbReference type="Proteomes" id="UP000199073"/>
    </source>
</evidence>
<accession>A0A1H0R0C6</accession>
<organism evidence="7 8">
    <name type="scientific">Desulforhopalus singaporensis</name>
    <dbReference type="NCBI Taxonomy" id="91360"/>
    <lineage>
        <taxon>Bacteria</taxon>
        <taxon>Pseudomonadati</taxon>
        <taxon>Thermodesulfobacteriota</taxon>
        <taxon>Desulfobulbia</taxon>
        <taxon>Desulfobulbales</taxon>
        <taxon>Desulfocapsaceae</taxon>
        <taxon>Desulforhopalus</taxon>
    </lineage>
</organism>
<evidence type="ECO:0000256" key="5">
    <source>
        <dbReference type="ARBA" id="ARBA00023136"/>
    </source>
</evidence>
<name>A0A1H0R0C6_9BACT</name>
<keyword evidence="4 6" id="KW-1133">Transmembrane helix</keyword>
<dbReference type="CDD" id="cd06580">
    <property type="entry name" value="TM_PBP1_transp_TpRbsC_like"/>
    <property type="match status" value="1"/>
</dbReference>
<dbReference type="OrthoDB" id="9792579at2"/>
<keyword evidence="8" id="KW-1185">Reference proteome</keyword>
<evidence type="ECO:0000256" key="2">
    <source>
        <dbReference type="ARBA" id="ARBA00022475"/>
    </source>
</evidence>
<evidence type="ECO:0000313" key="7">
    <source>
        <dbReference type="EMBL" id="SDP22458.1"/>
    </source>
</evidence>
<evidence type="ECO:0000256" key="3">
    <source>
        <dbReference type="ARBA" id="ARBA00022692"/>
    </source>
</evidence>
<dbReference type="InterPro" id="IPR001851">
    <property type="entry name" value="ABC_transp_permease"/>
</dbReference>
<keyword evidence="3 6" id="KW-0812">Transmembrane</keyword>
<dbReference type="GO" id="GO:0005886">
    <property type="term" value="C:plasma membrane"/>
    <property type="evidence" value="ECO:0007669"/>
    <property type="project" value="UniProtKB-SubCell"/>
</dbReference>
<dbReference type="Proteomes" id="UP000199073">
    <property type="component" value="Unassembled WGS sequence"/>
</dbReference>
<dbReference type="STRING" id="91360.SAMN05660330_02137"/>
<dbReference type="Pfam" id="PF02653">
    <property type="entry name" value="BPD_transp_2"/>
    <property type="match status" value="1"/>
</dbReference>
<keyword evidence="2" id="KW-1003">Cell membrane</keyword>
<feature type="transmembrane region" description="Helical" evidence="6">
    <location>
        <begin position="269"/>
        <end position="287"/>
    </location>
</feature>
<feature type="transmembrane region" description="Helical" evidence="6">
    <location>
        <begin position="224"/>
        <end position="248"/>
    </location>
</feature>
<sequence>MNFEITVLLLAAAVQSGTPILYATLGEILTEKSGVLNLGVEGVMILGALVGFLASKVTGSPLAGLLAAGAVGCVAAAVHGLVCLVFQGNQVVSGLALTILGTGVANYIGTGYVGQLAPGFAPYPMPVLSQLPVVGTIFFNHDPLVYLSYFIPVVLFLFFSRTHHGLNIRAVGENPAAASAAGLNVAVYRWFGIIGGGFFMGLGGAYLSLAYTHLWTTNLTAGRGWIAVALVIFAFWKPGRAVFGAYLFGGIMALQLRLQASGTQLPSSILLMLPYALTIVVLVLSSWKKGTSDEPAALGVNVEPAD</sequence>
<evidence type="ECO:0000256" key="4">
    <source>
        <dbReference type="ARBA" id="ARBA00022989"/>
    </source>
</evidence>
<evidence type="ECO:0000256" key="6">
    <source>
        <dbReference type="SAM" id="Phobius"/>
    </source>
</evidence>
<reference evidence="7 8" key="1">
    <citation type="submission" date="2016-10" db="EMBL/GenBank/DDBJ databases">
        <authorList>
            <person name="de Groot N.N."/>
        </authorList>
    </citation>
    <scope>NUCLEOTIDE SEQUENCE [LARGE SCALE GENOMIC DNA]</scope>
    <source>
        <strain evidence="7 8">DSM 12130</strain>
    </source>
</reference>